<dbReference type="RefSeq" id="WP_332864017.1">
    <property type="nucleotide sequence ID" value="NZ_JBAFSM010000008.1"/>
</dbReference>
<dbReference type="SMART" id="SM00052">
    <property type="entry name" value="EAL"/>
    <property type="match status" value="1"/>
</dbReference>
<dbReference type="CDD" id="cd00130">
    <property type="entry name" value="PAS"/>
    <property type="match status" value="2"/>
</dbReference>
<feature type="domain" description="PAS" evidence="2">
    <location>
        <begin position="153"/>
        <end position="197"/>
    </location>
</feature>
<dbReference type="Gene3D" id="3.30.450.20">
    <property type="entry name" value="PAS domain"/>
    <property type="match status" value="2"/>
</dbReference>
<dbReference type="SUPFAM" id="SSF55073">
    <property type="entry name" value="Nucleotide cyclase"/>
    <property type="match status" value="1"/>
</dbReference>
<dbReference type="SMART" id="SM00091">
    <property type="entry name" value="PAS"/>
    <property type="match status" value="2"/>
</dbReference>
<dbReference type="Pfam" id="PF00990">
    <property type="entry name" value="GGDEF"/>
    <property type="match status" value="1"/>
</dbReference>
<dbReference type="PROSITE" id="PS50112">
    <property type="entry name" value="PAS"/>
    <property type="match status" value="2"/>
</dbReference>
<gene>
    <name evidence="6" type="ORF">V0288_05460</name>
</gene>
<dbReference type="Pfam" id="PF00989">
    <property type="entry name" value="PAS"/>
    <property type="match status" value="1"/>
</dbReference>
<dbReference type="InterPro" id="IPR000014">
    <property type="entry name" value="PAS"/>
</dbReference>
<dbReference type="CDD" id="cd01948">
    <property type="entry name" value="EAL"/>
    <property type="match status" value="1"/>
</dbReference>
<dbReference type="InterPro" id="IPR029787">
    <property type="entry name" value="Nucleotide_cyclase"/>
</dbReference>
<keyword evidence="7" id="KW-1185">Reference proteome</keyword>
<feature type="domain" description="PAC" evidence="3">
    <location>
        <begin position="224"/>
        <end position="278"/>
    </location>
</feature>
<evidence type="ECO:0000259" key="4">
    <source>
        <dbReference type="PROSITE" id="PS50883"/>
    </source>
</evidence>
<dbReference type="PROSITE" id="PS50113">
    <property type="entry name" value="PAC"/>
    <property type="match status" value="1"/>
</dbReference>
<protein>
    <submittedName>
        <fullName evidence="6">EAL domain-containing protein</fullName>
    </submittedName>
</protein>
<dbReference type="InterPro" id="IPR013767">
    <property type="entry name" value="PAS_fold"/>
</dbReference>
<dbReference type="Pfam" id="PF00563">
    <property type="entry name" value="EAL"/>
    <property type="match status" value="1"/>
</dbReference>
<evidence type="ECO:0000256" key="1">
    <source>
        <dbReference type="SAM" id="MobiDB-lite"/>
    </source>
</evidence>
<dbReference type="PROSITE" id="PS50887">
    <property type="entry name" value="GGDEF"/>
    <property type="match status" value="1"/>
</dbReference>
<dbReference type="InterPro" id="IPR052155">
    <property type="entry name" value="Biofilm_reg_signaling"/>
</dbReference>
<dbReference type="GO" id="GO:0006355">
    <property type="term" value="P:regulation of DNA-templated transcription"/>
    <property type="evidence" value="ECO:0007669"/>
    <property type="project" value="InterPro"/>
</dbReference>
<dbReference type="PANTHER" id="PTHR44757">
    <property type="entry name" value="DIGUANYLATE CYCLASE DGCP"/>
    <property type="match status" value="1"/>
</dbReference>
<evidence type="ECO:0000313" key="6">
    <source>
        <dbReference type="EMBL" id="MEG3436560.1"/>
    </source>
</evidence>
<dbReference type="AlphaFoldDB" id="A0AAW9QFM1"/>
<reference evidence="6 7" key="1">
    <citation type="submission" date="2024-01" db="EMBL/GenBank/DDBJ databases">
        <title>Genomic insights into the taxonomy and metabolism of the cyanobacterium Pannus brasiliensis CCIBt3594.</title>
        <authorList>
            <person name="Machado M."/>
            <person name="Botero N.B."/>
            <person name="Andreote A.P.D."/>
            <person name="Feitosa A.M.T."/>
            <person name="Popin R."/>
            <person name="Sivonen K."/>
            <person name="Fiore M.F."/>
        </authorList>
    </citation>
    <scope>NUCLEOTIDE SEQUENCE [LARGE SCALE GENOMIC DNA]</scope>
    <source>
        <strain evidence="6 7">CCIBt3594</strain>
    </source>
</reference>
<dbReference type="InterPro" id="IPR043128">
    <property type="entry name" value="Rev_trsase/Diguanyl_cyclase"/>
</dbReference>
<dbReference type="SMART" id="SM00086">
    <property type="entry name" value="PAC"/>
    <property type="match status" value="2"/>
</dbReference>
<sequence length="706" mass="79118">MTDLPSRSCFFSLADFLDSGAIDRGKNSPRDGNGNAVRPGNESFGEPAHQNEVQLRYLLENTREGLVILDAIGTVLFVNPAAERLFRRPADTLVGENLGIPIAIDEFSEVEIPHPDGSLKRVSLRALEFSWEGRAAYLAFLQDITDLKRAEELVKILYRAVEQSPAAIVITDARGRIEYANSKYEKLTGYTTAETIGAEAGYRQYLEMPGELYRDLQEAIARGREWSGEFLNRKKNGERFWERVSIAPILDETGRATHFVAVKEDISERKQQEALLCYQANHDTLTNLPNRSLALDRLQQAIARAKRHNQRVGLLFIDLDHFKDVNDTLGHEYGDRLLQEVAARLVGCLRDSDTVARLGGDEFLVILPELDRPDRCEPIAGKILSSLEIPFELSGEEVFISASIGCTVYPDDAEDISSLLRNADIAMYGIKRDGRDGFKYYTPDMNEKAMFRVNLAYHLRHALDRSEISIAYQPVVELRSGRPVGAEALMRWDHPEYGRVSPARFIPIAEETGSIERLGAWILEGACREAAGWHRSGYPLSVAVNLSPRQLRDSAFLDKLVRSIGASGLNLGFLELEMTEALLIEDVPRALPILDRLRKMGIGLSVDDFGTGYSALSYLRDFRFTCLKIDRSFIRDLPAQPEAGTLAKTIVAMARGLGLRTIAEGVETREQMEFLLDIGCDRGQGYYFSPPLTAGEFRQYLALHHR</sequence>
<dbReference type="NCBIfam" id="TIGR00254">
    <property type="entry name" value="GGDEF"/>
    <property type="match status" value="1"/>
</dbReference>
<organism evidence="6 7">
    <name type="scientific">Pannus brasiliensis CCIBt3594</name>
    <dbReference type="NCBI Taxonomy" id="1427578"/>
    <lineage>
        <taxon>Bacteria</taxon>
        <taxon>Bacillati</taxon>
        <taxon>Cyanobacteriota</taxon>
        <taxon>Cyanophyceae</taxon>
        <taxon>Oscillatoriophycideae</taxon>
        <taxon>Chroococcales</taxon>
        <taxon>Microcystaceae</taxon>
        <taxon>Pannus</taxon>
    </lineage>
</organism>
<feature type="domain" description="EAL" evidence="4">
    <location>
        <begin position="452"/>
        <end position="705"/>
    </location>
</feature>
<dbReference type="InterPro" id="IPR035919">
    <property type="entry name" value="EAL_sf"/>
</dbReference>
<dbReference type="SUPFAM" id="SSF141868">
    <property type="entry name" value="EAL domain-like"/>
    <property type="match status" value="1"/>
</dbReference>
<name>A0AAW9QFM1_9CHRO</name>
<dbReference type="SMART" id="SM00267">
    <property type="entry name" value="GGDEF"/>
    <property type="match status" value="1"/>
</dbReference>
<dbReference type="Proteomes" id="UP001328733">
    <property type="component" value="Unassembled WGS sequence"/>
</dbReference>
<dbReference type="FunFam" id="3.30.70.270:FF:000001">
    <property type="entry name" value="Diguanylate cyclase domain protein"/>
    <property type="match status" value="1"/>
</dbReference>
<evidence type="ECO:0000259" key="3">
    <source>
        <dbReference type="PROSITE" id="PS50113"/>
    </source>
</evidence>
<dbReference type="InterPro" id="IPR035965">
    <property type="entry name" value="PAS-like_dom_sf"/>
</dbReference>
<dbReference type="EMBL" id="JBAFSM010000008">
    <property type="protein sequence ID" value="MEG3436560.1"/>
    <property type="molecule type" value="Genomic_DNA"/>
</dbReference>
<dbReference type="Gene3D" id="3.20.20.450">
    <property type="entry name" value="EAL domain"/>
    <property type="match status" value="1"/>
</dbReference>
<dbReference type="InterPro" id="IPR000700">
    <property type="entry name" value="PAS-assoc_C"/>
</dbReference>
<proteinExistence type="predicted"/>
<dbReference type="InterPro" id="IPR001633">
    <property type="entry name" value="EAL_dom"/>
</dbReference>
<dbReference type="Gene3D" id="3.30.70.270">
    <property type="match status" value="1"/>
</dbReference>
<feature type="domain" description="PAS" evidence="2">
    <location>
        <begin position="51"/>
        <end position="116"/>
    </location>
</feature>
<dbReference type="PROSITE" id="PS50883">
    <property type="entry name" value="EAL"/>
    <property type="match status" value="1"/>
</dbReference>
<dbReference type="InterPro" id="IPR000160">
    <property type="entry name" value="GGDEF_dom"/>
</dbReference>
<dbReference type="InterPro" id="IPR001610">
    <property type="entry name" value="PAC"/>
</dbReference>
<dbReference type="Pfam" id="PF13426">
    <property type="entry name" value="PAS_9"/>
    <property type="match status" value="1"/>
</dbReference>
<comment type="caution">
    <text evidence="6">The sequence shown here is derived from an EMBL/GenBank/DDBJ whole genome shotgun (WGS) entry which is preliminary data.</text>
</comment>
<feature type="region of interest" description="Disordered" evidence="1">
    <location>
        <begin position="22"/>
        <end position="46"/>
    </location>
</feature>
<dbReference type="CDD" id="cd01949">
    <property type="entry name" value="GGDEF"/>
    <property type="match status" value="1"/>
</dbReference>
<dbReference type="NCBIfam" id="TIGR00229">
    <property type="entry name" value="sensory_box"/>
    <property type="match status" value="1"/>
</dbReference>
<evidence type="ECO:0000313" key="7">
    <source>
        <dbReference type="Proteomes" id="UP001328733"/>
    </source>
</evidence>
<evidence type="ECO:0000259" key="2">
    <source>
        <dbReference type="PROSITE" id="PS50112"/>
    </source>
</evidence>
<dbReference type="SUPFAM" id="SSF55785">
    <property type="entry name" value="PYP-like sensor domain (PAS domain)"/>
    <property type="match status" value="2"/>
</dbReference>
<dbReference type="PANTHER" id="PTHR44757:SF2">
    <property type="entry name" value="BIOFILM ARCHITECTURE MAINTENANCE PROTEIN MBAA"/>
    <property type="match status" value="1"/>
</dbReference>
<feature type="domain" description="GGDEF" evidence="5">
    <location>
        <begin position="310"/>
        <end position="443"/>
    </location>
</feature>
<accession>A0AAW9QFM1</accession>
<evidence type="ECO:0000259" key="5">
    <source>
        <dbReference type="PROSITE" id="PS50887"/>
    </source>
</evidence>